<dbReference type="Proteomes" id="UP000245535">
    <property type="component" value="Unassembled WGS sequence"/>
</dbReference>
<proteinExistence type="predicted"/>
<dbReference type="InterPro" id="IPR011990">
    <property type="entry name" value="TPR-like_helical_dom_sf"/>
</dbReference>
<dbReference type="InterPro" id="IPR036457">
    <property type="entry name" value="PPM-type-like_dom_sf"/>
</dbReference>
<feature type="domain" description="PPM-type phosphatase" evidence="4">
    <location>
        <begin position="520"/>
        <end position="717"/>
    </location>
</feature>
<dbReference type="Pfam" id="PF13181">
    <property type="entry name" value="TPR_8"/>
    <property type="match status" value="2"/>
</dbReference>
<keyword evidence="3" id="KW-0472">Membrane</keyword>
<comment type="caution">
    <text evidence="5">The sequence shown here is derived from an EMBL/GenBank/DDBJ whole genome shotgun (WGS) entry which is preliminary data.</text>
</comment>
<dbReference type="RefSeq" id="WP_109619726.1">
    <property type="nucleotide sequence ID" value="NZ_QGDO01000004.1"/>
</dbReference>
<evidence type="ECO:0000313" key="6">
    <source>
        <dbReference type="Proteomes" id="UP000245535"/>
    </source>
</evidence>
<name>A0A315Z897_SEDFL</name>
<keyword evidence="2" id="KW-0175">Coiled coil</keyword>
<accession>A0A315Z897</accession>
<keyword evidence="6" id="KW-1185">Reference proteome</keyword>
<evidence type="ECO:0000256" key="3">
    <source>
        <dbReference type="SAM" id="Phobius"/>
    </source>
</evidence>
<dbReference type="PANTHER" id="PTHR10098">
    <property type="entry name" value="RAPSYN-RELATED"/>
    <property type="match status" value="1"/>
</dbReference>
<sequence>MKGPSAMGRKNIIFTLFSVFLTFVSLQSKGQYALTTDELIQLEEKFVQFEDTDREAYLDSLEQSIQLKLMHSPQGVIKDAEIALYFAIKWSKPHFEGQIYLLLSSAYERLGKYAKGHEYKFDALRVYRDSDYQFGIALVYNNMGVTYARQKDYEKALVNYKLGIEIQQQIIDTPYDDLGPRDQALTLRKKELALADLYLNMGEILLETGSLEEALEYEMKALTLSSKYNEEINLAYVYGILGRIHQEGEKLALAKTYITGAVRIFEKLGDILPLAQYTLYLSEIYFAQGQLMHAKKYAKISLEHARDMGGIQWEVNALKLLSDLYEHEGDYEQSLMWYHEYSTMKDSLISLERLEVMSELQAVYDIESKQREIGLLKEREALLEKNKSSQQLVIFIGGILLILISFSAISLYQSRKTTKRAFKQIQQKSEEIKEQRDEILQQQVSINEQNELLRDQKRNITDSIAYAQRIQAAILYSANKIKNYFADSFILYKPKDIVSGDFYYYQNIKLPEEDNTLHFFAAADCTGHGVPGAFMSLIGYELFNKVIIEQQEYVPSKILGHVHEEVKYLLNQEDTHLNDGMEVALCCVNEKENTITFSGARSSIYVIQNNKDRLFKGTKKSIGACMTELEELREFEDISLQLFTDTYVYMFSDGYQDQFGGLKNEKFKRKKMCKIIAENHDKPFNRQYELLNSTLNRWMREGDEEQVDDILVMGVKIPTMDKDADQTS</sequence>
<organism evidence="5 6">
    <name type="scientific">Sediminitomix flava</name>
    <dbReference type="NCBI Taxonomy" id="379075"/>
    <lineage>
        <taxon>Bacteria</taxon>
        <taxon>Pseudomonadati</taxon>
        <taxon>Bacteroidota</taxon>
        <taxon>Cytophagia</taxon>
        <taxon>Cytophagales</taxon>
        <taxon>Flammeovirgaceae</taxon>
        <taxon>Sediminitomix</taxon>
    </lineage>
</organism>
<dbReference type="SMART" id="SM00028">
    <property type="entry name" value="TPR"/>
    <property type="match status" value="5"/>
</dbReference>
<dbReference type="OrthoDB" id="977166at2"/>
<keyword evidence="3" id="KW-1133">Transmembrane helix</keyword>
<evidence type="ECO:0000256" key="1">
    <source>
        <dbReference type="PROSITE-ProRule" id="PRU00339"/>
    </source>
</evidence>
<dbReference type="InterPro" id="IPR001932">
    <property type="entry name" value="PPM-type_phosphatase-like_dom"/>
</dbReference>
<dbReference type="Pfam" id="PF07228">
    <property type="entry name" value="SpoIIE"/>
    <property type="match status" value="1"/>
</dbReference>
<evidence type="ECO:0000256" key="2">
    <source>
        <dbReference type="SAM" id="Coils"/>
    </source>
</evidence>
<dbReference type="InterPro" id="IPR019734">
    <property type="entry name" value="TPR_rpt"/>
</dbReference>
<evidence type="ECO:0000313" key="5">
    <source>
        <dbReference type="EMBL" id="PWJ40888.1"/>
    </source>
</evidence>
<evidence type="ECO:0000259" key="4">
    <source>
        <dbReference type="Pfam" id="PF07228"/>
    </source>
</evidence>
<dbReference type="Gene3D" id="3.60.40.10">
    <property type="entry name" value="PPM-type phosphatase domain"/>
    <property type="match status" value="1"/>
</dbReference>
<gene>
    <name evidence="5" type="ORF">BC781_104148</name>
</gene>
<protein>
    <submittedName>
        <fullName evidence="5">Serine phosphatase RsbU (Regulator of sigma subunit)</fullName>
    </submittedName>
</protein>
<keyword evidence="3" id="KW-0812">Transmembrane</keyword>
<dbReference type="AlphaFoldDB" id="A0A315Z897"/>
<feature type="repeat" description="TPR" evidence="1">
    <location>
        <begin position="137"/>
        <end position="170"/>
    </location>
</feature>
<dbReference type="Gene3D" id="1.25.40.10">
    <property type="entry name" value="Tetratricopeptide repeat domain"/>
    <property type="match status" value="1"/>
</dbReference>
<feature type="coiled-coil region" evidence="2">
    <location>
        <begin position="415"/>
        <end position="445"/>
    </location>
</feature>
<keyword evidence="1" id="KW-0802">TPR repeat</keyword>
<dbReference type="PROSITE" id="PS50005">
    <property type="entry name" value="TPR"/>
    <property type="match status" value="2"/>
</dbReference>
<dbReference type="EMBL" id="QGDO01000004">
    <property type="protein sequence ID" value="PWJ40888.1"/>
    <property type="molecule type" value="Genomic_DNA"/>
</dbReference>
<reference evidence="5 6" key="1">
    <citation type="submission" date="2018-03" db="EMBL/GenBank/DDBJ databases">
        <title>Genomic Encyclopedia of Archaeal and Bacterial Type Strains, Phase II (KMG-II): from individual species to whole genera.</title>
        <authorList>
            <person name="Goeker M."/>
        </authorList>
    </citation>
    <scope>NUCLEOTIDE SEQUENCE [LARGE SCALE GENOMIC DNA]</scope>
    <source>
        <strain evidence="5 6">DSM 28229</strain>
    </source>
</reference>
<feature type="transmembrane region" description="Helical" evidence="3">
    <location>
        <begin position="392"/>
        <end position="412"/>
    </location>
</feature>
<dbReference type="SUPFAM" id="SSF48452">
    <property type="entry name" value="TPR-like"/>
    <property type="match status" value="2"/>
</dbReference>
<feature type="repeat" description="TPR" evidence="1">
    <location>
        <begin position="195"/>
        <end position="228"/>
    </location>
</feature>